<reference evidence="7" key="1">
    <citation type="journal article" date="2017" name="bioRxiv">
        <title>Comparative analysis of the genomes of Stylophora pistillata and Acropora digitifera provides evidence for extensive differences between species of corals.</title>
        <authorList>
            <person name="Voolstra C.R."/>
            <person name="Li Y."/>
            <person name="Liew Y.J."/>
            <person name="Baumgarten S."/>
            <person name="Zoccola D."/>
            <person name="Flot J.-F."/>
            <person name="Tambutte S."/>
            <person name="Allemand D."/>
            <person name="Aranda M."/>
        </authorList>
    </citation>
    <scope>NUCLEOTIDE SEQUENCE [LARGE SCALE GENOMIC DNA]</scope>
</reference>
<comment type="similarity">
    <text evidence="4">Belongs to the protein kinase superfamily.</text>
</comment>
<dbReference type="InterPro" id="IPR011009">
    <property type="entry name" value="Kinase-like_dom_sf"/>
</dbReference>
<evidence type="ECO:0000256" key="4">
    <source>
        <dbReference type="RuleBase" id="RU000304"/>
    </source>
</evidence>
<dbReference type="PANTHER" id="PTHR44329:SF298">
    <property type="entry name" value="MIXED LINEAGE KINASE DOMAIN-LIKE PROTEIN"/>
    <property type="match status" value="1"/>
</dbReference>
<evidence type="ECO:0000256" key="3">
    <source>
        <dbReference type="PROSITE-ProRule" id="PRU10141"/>
    </source>
</evidence>
<keyword evidence="6" id="KW-0418">Kinase</keyword>
<dbReference type="EMBL" id="LSMT01000238">
    <property type="protein sequence ID" value="PFX22491.1"/>
    <property type="molecule type" value="Genomic_DNA"/>
</dbReference>
<dbReference type="Proteomes" id="UP000225706">
    <property type="component" value="Unassembled WGS sequence"/>
</dbReference>
<keyword evidence="6" id="KW-0808">Transferase</keyword>
<dbReference type="SUPFAM" id="SSF56112">
    <property type="entry name" value="Protein kinase-like (PK-like)"/>
    <property type="match status" value="1"/>
</dbReference>
<dbReference type="InterPro" id="IPR051681">
    <property type="entry name" value="Ser/Thr_Kinases-Pseudokinases"/>
</dbReference>
<dbReference type="PROSITE" id="PS50011">
    <property type="entry name" value="PROTEIN_KINASE_DOM"/>
    <property type="match status" value="1"/>
</dbReference>
<dbReference type="PROSITE" id="PS00108">
    <property type="entry name" value="PROTEIN_KINASE_ST"/>
    <property type="match status" value="1"/>
</dbReference>
<sequence length="343" mass="39126">MILDSKLWVKKLPIGWILWAQNRLRVDNGLNRSVQSPLKNHDENEGVHEGASRSVPDLHDQIMKFKGKMHVLQQQRDCLQHWLKYLSKERFLNPEEVKFEKNLGKGKHGVVYEATFSGHPCAAKCFQPTDMNSFLHELEVAAHCKHQNLLHVLGGTVKDGFPLLVCELHNGSLSLFIEEYRKARGGLPEKLILSLTRDIAKGLIHIHSKKLVHQDLKSDNVLVREMGDDSWKAIVSDFGTVNNCTNVTMPNVGSPKYRAPDERQTYKMDIFSLGLVVLEMAIGKKPDQSRLEEQLNKVKSESLDKLIKRCTALDHTKRYSGEDVKFYCEERLKNIDKGCVPLL</sequence>
<evidence type="ECO:0000256" key="2">
    <source>
        <dbReference type="ARBA" id="ARBA00022840"/>
    </source>
</evidence>
<dbReference type="PROSITE" id="PS00107">
    <property type="entry name" value="PROTEIN_KINASE_ATP"/>
    <property type="match status" value="1"/>
</dbReference>
<name>A0A2B4RXZ3_STYPI</name>
<keyword evidence="4" id="KW-0723">Serine/threonine-protein kinase</keyword>
<dbReference type="GO" id="GO:0004674">
    <property type="term" value="F:protein serine/threonine kinase activity"/>
    <property type="evidence" value="ECO:0007669"/>
    <property type="project" value="UniProtKB-KW"/>
</dbReference>
<dbReference type="Gene3D" id="1.10.510.10">
    <property type="entry name" value="Transferase(Phosphotransferase) domain 1"/>
    <property type="match status" value="1"/>
</dbReference>
<protein>
    <submittedName>
        <fullName evidence="6">Putative serine/threonine-protein kinase</fullName>
    </submittedName>
</protein>
<feature type="domain" description="Protein kinase" evidence="5">
    <location>
        <begin position="97"/>
        <end position="343"/>
    </location>
</feature>
<feature type="binding site" evidence="3">
    <location>
        <position position="124"/>
    </location>
    <ligand>
        <name>ATP</name>
        <dbReference type="ChEBI" id="CHEBI:30616"/>
    </ligand>
</feature>
<dbReference type="PANTHER" id="PTHR44329">
    <property type="entry name" value="SERINE/THREONINE-PROTEIN KINASE TNNI3K-RELATED"/>
    <property type="match status" value="1"/>
</dbReference>
<evidence type="ECO:0000256" key="1">
    <source>
        <dbReference type="ARBA" id="ARBA00022741"/>
    </source>
</evidence>
<organism evidence="6 7">
    <name type="scientific">Stylophora pistillata</name>
    <name type="common">Smooth cauliflower coral</name>
    <dbReference type="NCBI Taxonomy" id="50429"/>
    <lineage>
        <taxon>Eukaryota</taxon>
        <taxon>Metazoa</taxon>
        <taxon>Cnidaria</taxon>
        <taxon>Anthozoa</taxon>
        <taxon>Hexacorallia</taxon>
        <taxon>Scleractinia</taxon>
        <taxon>Astrocoeniina</taxon>
        <taxon>Pocilloporidae</taxon>
        <taxon>Stylophora</taxon>
    </lineage>
</organism>
<evidence type="ECO:0000259" key="5">
    <source>
        <dbReference type="PROSITE" id="PS50011"/>
    </source>
</evidence>
<dbReference type="InterPro" id="IPR000719">
    <property type="entry name" value="Prot_kinase_dom"/>
</dbReference>
<dbReference type="InterPro" id="IPR008271">
    <property type="entry name" value="Ser/Thr_kinase_AS"/>
</dbReference>
<keyword evidence="2 3" id="KW-0067">ATP-binding</keyword>
<dbReference type="SMART" id="SM00220">
    <property type="entry name" value="S_TKc"/>
    <property type="match status" value="1"/>
</dbReference>
<dbReference type="Gene3D" id="3.30.200.20">
    <property type="entry name" value="Phosphorylase Kinase, domain 1"/>
    <property type="match status" value="1"/>
</dbReference>
<dbReference type="OrthoDB" id="4062651at2759"/>
<dbReference type="GO" id="GO:0097527">
    <property type="term" value="P:necroptotic signaling pathway"/>
    <property type="evidence" value="ECO:0007669"/>
    <property type="project" value="TreeGrafter"/>
</dbReference>
<dbReference type="InterPro" id="IPR017441">
    <property type="entry name" value="Protein_kinase_ATP_BS"/>
</dbReference>
<gene>
    <name evidence="6" type="ORF">AWC38_SpisGene12992</name>
</gene>
<keyword evidence="7" id="KW-1185">Reference proteome</keyword>
<keyword evidence="1 3" id="KW-0547">Nucleotide-binding</keyword>
<dbReference type="STRING" id="50429.A0A2B4RXZ3"/>
<proteinExistence type="inferred from homology"/>
<dbReference type="Pfam" id="PF00069">
    <property type="entry name" value="Pkinase"/>
    <property type="match status" value="1"/>
</dbReference>
<dbReference type="AlphaFoldDB" id="A0A2B4RXZ3"/>
<comment type="caution">
    <text evidence="6">The sequence shown here is derived from an EMBL/GenBank/DDBJ whole genome shotgun (WGS) entry which is preliminary data.</text>
</comment>
<evidence type="ECO:0000313" key="7">
    <source>
        <dbReference type="Proteomes" id="UP000225706"/>
    </source>
</evidence>
<dbReference type="GO" id="GO:0005524">
    <property type="term" value="F:ATP binding"/>
    <property type="evidence" value="ECO:0007669"/>
    <property type="project" value="UniProtKB-UniRule"/>
</dbReference>
<evidence type="ECO:0000313" key="6">
    <source>
        <dbReference type="EMBL" id="PFX22491.1"/>
    </source>
</evidence>
<accession>A0A2B4RXZ3</accession>